<evidence type="ECO:0000259" key="12">
    <source>
        <dbReference type="PROSITE" id="PS50011"/>
    </source>
</evidence>
<dbReference type="PANTHER" id="PTHR24346">
    <property type="entry name" value="MAP/MICROTUBULE AFFINITY-REGULATING KINASE"/>
    <property type="match status" value="1"/>
</dbReference>
<feature type="region of interest" description="Disordered" evidence="11">
    <location>
        <begin position="1040"/>
        <end position="1067"/>
    </location>
</feature>
<feature type="compositionally biased region" description="Low complexity" evidence="11">
    <location>
        <begin position="1261"/>
        <end position="1283"/>
    </location>
</feature>
<dbReference type="PROSITE" id="PS50032">
    <property type="entry name" value="KA1"/>
    <property type="match status" value="1"/>
</dbReference>
<dbReference type="FunFam" id="1.10.510.10:FF:000792">
    <property type="entry name" value="Non-specific serine/threonine protein kinase"/>
    <property type="match status" value="1"/>
</dbReference>
<feature type="compositionally biased region" description="Low complexity" evidence="11">
    <location>
        <begin position="630"/>
        <end position="642"/>
    </location>
</feature>
<evidence type="ECO:0000256" key="9">
    <source>
        <dbReference type="ARBA" id="ARBA00048679"/>
    </source>
</evidence>
<evidence type="ECO:0000256" key="3">
    <source>
        <dbReference type="ARBA" id="ARBA00022527"/>
    </source>
</evidence>
<accession>A0A9P5Q383</accession>
<evidence type="ECO:0000256" key="6">
    <source>
        <dbReference type="ARBA" id="ARBA00022777"/>
    </source>
</evidence>
<feature type="region of interest" description="Disordered" evidence="11">
    <location>
        <begin position="1179"/>
        <end position="1423"/>
    </location>
</feature>
<name>A0A9P5Q383_9AGAR</name>
<sequence length="1498" mass="159155">MATSSAYNTNKNTPGYVGDQGHAYDMPIQPVPRSATAASSRPRPVSMPPQSYATTTTDPTRDREREKEKEKEKEKDKERRTKPSRSNRILGDYTLSKTLGAGSMGKVKLATHNVTGEQLAVKILPRVNPTPSAPSNESSPSSISRQASKDHSKEIRTLREAALSMLLHHPYIAGMREMIIHQHHYYMVSEYVNGGQMLDYIISHGRLRERVARKFARQIASALDYCHRNNVVHRDLKIENILISQTGNIKIIDFGLSNLYDPAAHLSTFCGSLYFAAPELLNAKVYTGPEVDVWSFGVVLYVLVCGKVPFDDQSMPALHAKIKRGLVEYPVWLSAECKHLLSRMLVTNPAARAPLVEILAHPWMIRGFSGPPENYLLHREPLRPEDLDMTVIRGMRGFEFGEDIDVERKLRAVLEGEGYRRAVGAWERRNNKGGLYTANGANGSGSGGKWGESLSNSSLAISFTSEGGTAYTSRPDTAQSPTSATYNTTNKKSKRFSGFDFYREIVPTGSSATLISGVNAGLGGEPLDPTRGFHPLVSMYYLSKEKMEREKVYGPGAFASSQLSVAGALGVAGANGANVATNGANGASVPVNGTNGVPADPVPPHTHAHAGYPSSPVVPTLSAPPKTKATHASSTHPSTHPSSRAEYDYDKARVDREYERAEKAEKVDYSMPLPRLPAPETSHYSGMSYDGQGHVDSPTTPSYPGQQFGAGGQGPQPRARDAGGIPASPISPTMTPNSGMDPGMGRKPNTNAAGVGVGGTLPRAPPASTHRRSHSLSQRPVTTSTVITPTHATATGTGTMGGRGWGGVFSPVDEAGEREKEMSVPHTAGPEMGTFAEKEKVVPPIRTETMSPRPQTATSPSATHAHSPLTTGATLVRKFGSMLVGRGDERRHHHTRKGTGLGIPVVRESGEKEERSGGSGEKERDEEEREIDEKENIPSLPAPDDTHTPTPKSISQSQSQPIPTSHTSHTTSHSQSAHRRAATILDPSGAGARLRHERRSSTGGALLAGAGSAGSAGYGNAQASNNSGYNTVNGSGGSGSVGYSTGGMGGTMGRHRRPSTGYSGMSRPLAERLFSRGVEEDIEGEGLARAREDGENDNDGRRDGEGGEGTDTEAELEDDRHAKPIFLKGLFSVATTTTKPPSIIKADIRRVLDRMQVQYREAKGGFECIHLPSIDLSSVETPTSPANLSPSGTLHNTNTARHQQQVSSGSDTPTASIRGIGGGGTITKKSSKLSFSIRSKSIRERDASIDKGERDREGRPSGTSMSGMSGISSGINNTTTTMGGNTGTLRATPSTGSSSFFNVSAGGGDGEGPPDGEGDGITPTTGTPATNGISGAPPPGSASPEIDVTPTTPTSLTSPNPTGTIPPISNSPSGSTKSKMLPPIPRDFAPPRSPSPSMPTSPSGSSMPTGHYGPSGTNGPRSIARSLLARSPSPMPTGEIGDRAVFETMGNNSLSVRFEINIVKVPWLPLHGIQFRRASGDGWQYQMLARRVLTELKL</sequence>
<dbReference type="EMBL" id="JADNRY010000014">
    <property type="protein sequence ID" value="KAF9074246.1"/>
    <property type="molecule type" value="Genomic_DNA"/>
</dbReference>
<feature type="region of interest" description="Disordered" evidence="11">
    <location>
        <begin position="1080"/>
        <end position="1119"/>
    </location>
</feature>
<dbReference type="Pfam" id="PF00069">
    <property type="entry name" value="Pkinase"/>
    <property type="match status" value="1"/>
</dbReference>
<dbReference type="GO" id="GO:0004674">
    <property type="term" value="F:protein serine/threonine kinase activity"/>
    <property type="evidence" value="ECO:0007669"/>
    <property type="project" value="UniProtKB-KW"/>
</dbReference>
<dbReference type="SMART" id="SM00220">
    <property type="entry name" value="S_TKc"/>
    <property type="match status" value="1"/>
</dbReference>
<evidence type="ECO:0000313" key="14">
    <source>
        <dbReference type="EMBL" id="KAF9074246.1"/>
    </source>
</evidence>
<evidence type="ECO:0000256" key="7">
    <source>
        <dbReference type="ARBA" id="ARBA00022840"/>
    </source>
</evidence>
<evidence type="ECO:0000256" key="11">
    <source>
        <dbReference type="SAM" id="MobiDB-lite"/>
    </source>
</evidence>
<dbReference type="PROSITE" id="PS50011">
    <property type="entry name" value="PROTEIN_KINASE_DOM"/>
    <property type="match status" value="1"/>
</dbReference>
<keyword evidence="5 10" id="KW-0547">Nucleotide-binding</keyword>
<feature type="region of interest" description="Disordered" evidence="11">
    <location>
        <begin position="591"/>
        <end position="648"/>
    </location>
</feature>
<keyword evidence="3" id="KW-0723">Serine/threonine-protein kinase</keyword>
<feature type="compositionally biased region" description="Polar residues" evidence="11">
    <location>
        <begin position="1179"/>
        <end position="1213"/>
    </location>
</feature>
<evidence type="ECO:0000313" key="15">
    <source>
        <dbReference type="Proteomes" id="UP000772434"/>
    </source>
</evidence>
<dbReference type="InterPro" id="IPR001772">
    <property type="entry name" value="KA1_dom"/>
</dbReference>
<dbReference type="PANTHER" id="PTHR24346:SF82">
    <property type="entry name" value="KP78A-RELATED"/>
    <property type="match status" value="1"/>
</dbReference>
<dbReference type="GO" id="GO:0000226">
    <property type="term" value="P:microtubule cytoskeleton organization"/>
    <property type="evidence" value="ECO:0007669"/>
    <property type="project" value="TreeGrafter"/>
</dbReference>
<reference evidence="14" key="1">
    <citation type="submission" date="2020-11" db="EMBL/GenBank/DDBJ databases">
        <authorList>
            <consortium name="DOE Joint Genome Institute"/>
            <person name="Ahrendt S."/>
            <person name="Riley R."/>
            <person name="Andreopoulos W."/>
            <person name="Labutti K."/>
            <person name="Pangilinan J."/>
            <person name="Ruiz-Duenas F.J."/>
            <person name="Barrasa J.M."/>
            <person name="Sanchez-Garcia M."/>
            <person name="Camarero S."/>
            <person name="Miyauchi S."/>
            <person name="Serrano A."/>
            <person name="Linde D."/>
            <person name="Babiker R."/>
            <person name="Drula E."/>
            <person name="Ayuso-Fernandez I."/>
            <person name="Pacheco R."/>
            <person name="Padilla G."/>
            <person name="Ferreira P."/>
            <person name="Barriuso J."/>
            <person name="Kellner H."/>
            <person name="Castanera R."/>
            <person name="Alfaro M."/>
            <person name="Ramirez L."/>
            <person name="Pisabarro A.G."/>
            <person name="Kuo A."/>
            <person name="Tritt A."/>
            <person name="Lipzen A."/>
            <person name="He G."/>
            <person name="Yan M."/>
            <person name="Ng V."/>
            <person name="Cullen D."/>
            <person name="Martin F."/>
            <person name="Rosso M.-N."/>
            <person name="Henrissat B."/>
            <person name="Hibbett D."/>
            <person name="Martinez A.T."/>
            <person name="Grigoriev I.V."/>
        </authorList>
    </citation>
    <scope>NUCLEOTIDE SEQUENCE</scope>
    <source>
        <strain evidence="14">AH 40177</strain>
    </source>
</reference>
<evidence type="ECO:0000256" key="5">
    <source>
        <dbReference type="ARBA" id="ARBA00022741"/>
    </source>
</evidence>
<dbReference type="PROSITE" id="PS00107">
    <property type="entry name" value="PROTEIN_KINASE_ATP"/>
    <property type="match status" value="1"/>
</dbReference>
<comment type="catalytic activity">
    <reaction evidence="9">
        <text>L-seryl-[protein] + ATP = O-phospho-L-seryl-[protein] + ADP + H(+)</text>
        <dbReference type="Rhea" id="RHEA:17989"/>
        <dbReference type="Rhea" id="RHEA-COMP:9863"/>
        <dbReference type="Rhea" id="RHEA-COMP:11604"/>
        <dbReference type="ChEBI" id="CHEBI:15378"/>
        <dbReference type="ChEBI" id="CHEBI:29999"/>
        <dbReference type="ChEBI" id="CHEBI:30616"/>
        <dbReference type="ChEBI" id="CHEBI:83421"/>
        <dbReference type="ChEBI" id="CHEBI:456216"/>
        <dbReference type="EC" id="2.7.11.1"/>
    </reaction>
</comment>
<feature type="region of interest" description="Disordered" evidence="11">
    <location>
        <begin position="468"/>
        <end position="489"/>
    </location>
</feature>
<evidence type="ECO:0000259" key="13">
    <source>
        <dbReference type="PROSITE" id="PS50032"/>
    </source>
</evidence>
<dbReference type="Proteomes" id="UP000772434">
    <property type="component" value="Unassembled WGS sequence"/>
</dbReference>
<protein>
    <recommendedName>
        <fullName evidence="2">non-specific serine/threonine protein kinase</fullName>
        <ecNumber evidence="2">2.7.11.1</ecNumber>
    </recommendedName>
</protein>
<proteinExistence type="inferred from homology"/>
<evidence type="ECO:0000256" key="1">
    <source>
        <dbReference type="ARBA" id="ARBA00010791"/>
    </source>
</evidence>
<keyword evidence="15" id="KW-1185">Reference proteome</keyword>
<dbReference type="InterPro" id="IPR017441">
    <property type="entry name" value="Protein_kinase_ATP_BS"/>
</dbReference>
<dbReference type="InterPro" id="IPR011009">
    <property type="entry name" value="Kinase-like_dom_sf"/>
</dbReference>
<feature type="compositionally biased region" description="Polar residues" evidence="11">
    <location>
        <begin position="848"/>
        <end position="873"/>
    </location>
</feature>
<evidence type="ECO:0000256" key="8">
    <source>
        <dbReference type="ARBA" id="ARBA00047899"/>
    </source>
</evidence>
<evidence type="ECO:0000256" key="2">
    <source>
        <dbReference type="ARBA" id="ARBA00012513"/>
    </source>
</evidence>
<feature type="compositionally biased region" description="Polar residues" evidence="11">
    <location>
        <begin position="1289"/>
        <end position="1302"/>
    </location>
</feature>
<dbReference type="Gene3D" id="1.10.510.10">
    <property type="entry name" value="Transferase(Phosphotransferase) domain 1"/>
    <property type="match status" value="1"/>
</dbReference>
<dbReference type="CDD" id="cd14077">
    <property type="entry name" value="STKc_Kin1_2"/>
    <property type="match status" value="1"/>
</dbReference>
<feature type="region of interest" description="Disordered" evidence="11">
    <location>
        <begin position="122"/>
        <end position="153"/>
    </location>
</feature>
<feature type="compositionally biased region" description="Low complexity" evidence="11">
    <location>
        <begin position="1400"/>
        <end position="1410"/>
    </location>
</feature>
<feature type="region of interest" description="Disordered" evidence="11">
    <location>
        <begin position="672"/>
        <end position="735"/>
    </location>
</feature>
<dbReference type="SUPFAM" id="SSF103243">
    <property type="entry name" value="KA1-like"/>
    <property type="match status" value="1"/>
</dbReference>
<dbReference type="SUPFAM" id="SSF56112">
    <property type="entry name" value="Protein kinase-like (PK-like)"/>
    <property type="match status" value="1"/>
</dbReference>
<dbReference type="GO" id="GO:0005524">
    <property type="term" value="F:ATP binding"/>
    <property type="evidence" value="ECO:0007669"/>
    <property type="project" value="UniProtKB-UniRule"/>
</dbReference>
<dbReference type="PROSITE" id="PS00108">
    <property type="entry name" value="PROTEIN_KINASE_ST"/>
    <property type="match status" value="1"/>
</dbReference>
<feature type="compositionally biased region" description="Acidic residues" evidence="11">
    <location>
        <begin position="1106"/>
        <end position="1117"/>
    </location>
</feature>
<keyword evidence="4" id="KW-0808">Transferase</keyword>
<gene>
    <name evidence="14" type="ORF">BDP27DRAFT_1317529</name>
</gene>
<dbReference type="EC" id="2.7.11.1" evidence="2"/>
<feature type="binding site" evidence="10">
    <location>
        <position position="122"/>
    </location>
    <ligand>
        <name>ATP</name>
        <dbReference type="ChEBI" id="CHEBI:30616"/>
    </ligand>
</feature>
<comment type="catalytic activity">
    <reaction evidence="8">
        <text>L-threonyl-[protein] + ATP = O-phospho-L-threonyl-[protein] + ADP + H(+)</text>
        <dbReference type="Rhea" id="RHEA:46608"/>
        <dbReference type="Rhea" id="RHEA-COMP:11060"/>
        <dbReference type="Rhea" id="RHEA-COMP:11605"/>
        <dbReference type="ChEBI" id="CHEBI:15378"/>
        <dbReference type="ChEBI" id="CHEBI:30013"/>
        <dbReference type="ChEBI" id="CHEBI:30616"/>
        <dbReference type="ChEBI" id="CHEBI:61977"/>
        <dbReference type="ChEBI" id="CHEBI:456216"/>
        <dbReference type="EC" id="2.7.11.1"/>
    </reaction>
</comment>
<feature type="compositionally biased region" description="Basic and acidic residues" evidence="11">
    <location>
        <begin position="59"/>
        <end position="81"/>
    </location>
</feature>
<feature type="compositionally biased region" description="Polar residues" evidence="11">
    <location>
        <begin position="1367"/>
        <end position="1378"/>
    </location>
</feature>
<dbReference type="GO" id="GO:0035556">
    <property type="term" value="P:intracellular signal transduction"/>
    <property type="evidence" value="ECO:0007669"/>
    <property type="project" value="TreeGrafter"/>
</dbReference>
<dbReference type="InterPro" id="IPR028375">
    <property type="entry name" value="KA1/Ssp2_C"/>
</dbReference>
<evidence type="ECO:0000256" key="4">
    <source>
        <dbReference type="ARBA" id="ARBA00022679"/>
    </source>
</evidence>
<feature type="compositionally biased region" description="Low complexity" evidence="11">
    <location>
        <begin position="129"/>
        <end position="144"/>
    </location>
</feature>
<feature type="compositionally biased region" description="Low complexity" evidence="11">
    <location>
        <begin position="948"/>
        <end position="974"/>
    </location>
</feature>
<comment type="caution">
    <text evidence="14">The sequence shown here is derived from an EMBL/GenBank/DDBJ whole genome shotgun (WGS) entry which is preliminary data.</text>
</comment>
<feature type="region of interest" description="Disordered" evidence="11">
    <location>
        <begin position="1"/>
        <end position="93"/>
    </location>
</feature>
<dbReference type="InterPro" id="IPR008271">
    <property type="entry name" value="Ser/Thr_kinase_AS"/>
</dbReference>
<feature type="domain" description="Protein kinase" evidence="12">
    <location>
        <begin position="93"/>
        <end position="364"/>
    </location>
</feature>
<feature type="compositionally biased region" description="Low complexity" evidence="11">
    <location>
        <begin position="1001"/>
        <end position="1010"/>
    </location>
</feature>
<feature type="region of interest" description="Disordered" evidence="11">
    <location>
        <begin position="846"/>
        <end position="1016"/>
    </location>
</feature>
<dbReference type="InterPro" id="IPR000719">
    <property type="entry name" value="Prot_kinase_dom"/>
</dbReference>
<feature type="compositionally biased region" description="Basic and acidic residues" evidence="11">
    <location>
        <begin position="1241"/>
        <end position="1259"/>
    </location>
</feature>
<comment type="similarity">
    <text evidence="1">Belongs to the protein kinase superfamily. CAMK Ser/Thr protein kinase family. NIM1 subfamily.</text>
</comment>
<keyword evidence="7 10" id="KW-0067">ATP-binding</keyword>
<feature type="compositionally biased region" description="Basic and acidic residues" evidence="11">
    <location>
        <begin position="908"/>
        <end position="923"/>
    </location>
</feature>
<dbReference type="Gene3D" id="3.30.310.80">
    <property type="entry name" value="Kinase associated domain 1, KA1"/>
    <property type="match status" value="2"/>
</dbReference>
<organism evidence="14 15">
    <name type="scientific">Rhodocollybia butyracea</name>
    <dbReference type="NCBI Taxonomy" id="206335"/>
    <lineage>
        <taxon>Eukaryota</taxon>
        <taxon>Fungi</taxon>
        <taxon>Dikarya</taxon>
        <taxon>Basidiomycota</taxon>
        <taxon>Agaricomycotina</taxon>
        <taxon>Agaricomycetes</taxon>
        <taxon>Agaricomycetidae</taxon>
        <taxon>Agaricales</taxon>
        <taxon>Marasmiineae</taxon>
        <taxon>Omphalotaceae</taxon>
        <taxon>Rhodocollybia</taxon>
    </lineage>
</organism>
<dbReference type="Pfam" id="PF02149">
    <property type="entry name" value="KA1"/>
    <property type="match status" value="1"/>
</dbReference>
<feature type="domain" description="KA1" evidence="13">
    <location>
        <begin position="1449"/>
        <end position="1498"/>
    </location>
</feature>
<feature type="compositionally biased region" description="Basic and acidic residues" evidence="11">
    <location>
        <begin position="1086"/>
        <end position="1105"/>
    </location>
</feature>
<evidence type="ECO:0000256" key="10">
    <source>
        <dbReference type="PROSITE-ProRule" id="PRU10141"/>
    </source>
</evidence>
<feature type="compositionally biased region" description="Polar residues" evidence="11">
    <location>
        <begin position="1"/>
        <end position="13"/>
    </location>
</feature>
<keyword evidence="6" id="KW-0418">Kinase</keyword>
<feature type="compositionally biased region" description="Gly residues" evidence="11">
    <location>
        <begin position="1040"/>
        <end position="1052"/>
    </location>
</feature>
<feature type="compositionally biased region" description="Low complexity" evidence="11">
    <location>
        <begin position="1349"/>
        <end position="1363"/>
    </location>
</feature>
<dbReference type="OrthoDB" id="193931at2759"/>
<dbReference type="GO" id="GO:0005737">
    <property type="term" value="C:cytoplasm"/>
    <property type="evidence" value="ECO:0007669"/>
    <property type="project" value="TreeGrafter"/>
</dbReference>
<feature type="compositionally biased region" description="Low complexity" evidence="11">
    <location>
        <begin position="1226"/>
        <end position="1239"/>
    </location>
</feature>